<keyword evidence="2" id="KW-1185">Reference proteome</keyword>
<protein>
    <submittedName>
        <fullName evidence="1">Uncharacterized protein</fullName>
    </submittedName>
</protein>
<name>A0ACB8BND8_9AGAM</name>
<dbReference type="EMBL" id="MU266367">
    <property type="protein sequence ID" value="KAH7927400.1"/>
    <property type="molecule type" value="Genomic_DNA"/>
</dbReference>
<organism evidence="1 2">
    <name type="scientific">Leucogyrophana mollusca</name>
    <dbReference type="NCBI Taxonomy" id="85980"/>
    <lineage>
        <taxon>Eukaryota</taxon>
        <taxon>Fungi</taxon>
        <taxon>Dikarya</taxon>
        <taxon>Basidiomycota</taxon>
        <taxon>Agaricomycotina</taxon>
        <taxon>Agaricomycetes</taxon>
        <taxon>Agaricomycetidae</taxon>
        <taxon>Boletales</taxon>
        <taxon>Boletales incertae sedis</taxon>
        <taxon>Leucogyrophana</taxon>
    </lineage>
</organism>
<comment type="caution">
    <text evidence="1">The sequence shown here is derived from an EMBL/GenBank/DDBJ whole genome shotgun (WGS) entry which is preliminary data.</text>
</comment>
<dbReference type="Proteomes" id="UP000790709">
    <property type="component" value="Unassembled WGS sequence"/>
</dbReference>
<sequence length="100" mass="10776">MSAAWSTGYKRRLSSDSLTSKPLGFEAKSVDTMQLSLTFVTLLAALTAGVCALPSQQKRDSAAGHSTGSVEYDIAERNPQAHVSTVDYRLSHGTHIDSYQ</sequence>
<accession>A0ACB8BND8</accession>
<reference evidence="1" key="1">
    <citation type="journal article" date="2021" name="New Phytol.">
        <title>Evolutionary innovations through gain and loss of genes in the ectomycorrhizal Boletales.</title>
        <authorList>
            <person name="Wu G."/>
            <person name="Miyauchi S."/>
            <person name="Morin E."/>
            <person name="Kuo A."/>
            <person name="Drula E."/>
            <person name="Varga T."/>
            <person name="Kohler A."/>
            <person name="Feng B."/>
            <person name="Cao Y."/>
            <person name="Lipzen A."/>
            <person name="Daum C."/>
            <person name="Hundley H."/>
            <person name="Pangilinan J."/>
            <person name="Johnson J."/>
            <person name="Barry K."/>
            <person name="LaButti K."/>
            <person name="Ng V."/>
            <person name="Ahrendt S."/>
            <person name="Min B."/>
            <person name="Choi I.G."/>
            <person name="Park H."/>
            <person name="Plett J.M."/>
            <person name="Magnuson J."/>
            <person name="Spatafora J.W."/>
            <person name="Nagy L.G."/>
            <person name="Henrissat B."/>
            <person name="Grigoriev I.V."/>
            <person name="Yang Z.L."/>
            <person name="Xu J."/>
            <person name="Martin F.M."/>
        </authorList>
    </citation>
    <scope>NUCLEOTIDE SEQUENCE</scope>
    <source>
        <strain evidence="1">KUC20120723A-06</strain>
    </source>
</reference>
<evidence type="ECO:0000313" key="1">
    <source>
        <dbReference type="EMBL" id="KAH7927400.1"/>
    </source>
</evidence>
<gene>
    <name evidence="1" type="ORF">BV22DRAFT_1085170</name>
</gene>
<evidence type="ECO:0000313" key="2">
    <source>
        <dbReference type="Proteomes" id="UP000790709"/>
    </source>
</evidence>
<proteinExistence type="predicted"/>